<evidence type="ECO:0000256" key="7">
    <source>
        <dbReference type="ARBA" id="ARBA00022989"/>
    </source>
</evidence>
<dbReference type="GO" id="GO:0005886">
    <property type="term" value="C:plasma membrane"/>
    <property type="evidence" value="ECO:0007669"/>
    <property type="project" value="UniProtKB-SubCell"/>
</dbReference>
<comment type="function">
    <text evidence="10 11">The central subunit of the protein translocation channel SecYEG. Consists of two halves formed by TMs 1-5 and 6-10. These two domains form a lateral gate at the front which open onto the bilayer between TMs 2 and 7, and are clamped together by SecE at the back. The channel is closed by both a pore ring composed of hydrophobic SecY resides and a short helix (helix 2A) on the extracellular side of the membrane which forms a plug. The plug probably moves laterally to allow the channel to open. The ring and the pore may move independently.</text>
</comment>
<feature type="transmembrane region" description="Helical" evidence="10">
    <location>
        <begin position="118"/>
        <end position="138"/>
    </location>
</feature>
<evidence type="ECO:0000256" key="12">
    <source>
        <dbReference type="RuleBase" id="RU003484"/>
    </source>
</evidence>
<keyword evidence="3 10" id="KW-0813">Transport</keyword>
<dbReference type="InterPro" id="IPR023201">
    <property type="entry name" value="SecY_dom_sf"/>
</dbReference>
<dbReference type="GO" id="GO:0012505">
    <property type="term" value="C:endomembrane system"/>
    <property type="evidence" value="ECO:0007669"/>
    <property type="project" value="UniProtKB-SubCell"/>
</dbReference>
<dbReference type="SUPFAM" id="SSF103491">
    <property type="entry name" value="Preprotein translocase SecY subunit"/>
    <property type="match status" value="1"/>
</dbReference>
<dbReference type="NCBIfam" id="NF006341">
    <property type="entry name" value="PRK08568.1-5"/>
    <property type="match status" value="1"/>
</dbReference>
<evidence type="ECO:0000313" key="15">
    <source>
        <dbReference type="EMBL" id="RZN55409.1"/>
    </source>
</evidence>
<sequence>MTRFLDLMEPILRFIPEVPKPQRKLDLKYRLLWTGLVLAIYLIMCEIPLFGIPIHASGYEQFLIYRIIFASKKGSLMDLGIGPIVTAGLIMQILAGSKLMNVDLSKPRDRALFTGTQKFLAIIMTIFEATVFLIGGSYGRLNLFLSILVIVQLTIVGILVILLDELIQKGWGIGSGVSLFILAGVSQQIIWSSFSPIGPVADGKSLGAIIAFFQTIINGENITKAFLRYPYPDMAGFITMIIIFLIAVYLEGMRIEIPIAHPKYGGLRAKIPLKFMYVSNIPIILTSALFANFYMFGQLIWQNFNFLNNNPWLNWFVMFNSTTTGLQPLPGCFVYYITSPRSLINVMHDPLHAFVYVVILVLFSTIFAKIWVEVSGMSAQAQAQQLVSAGLQIPGFRRSPVVIEQMLNRYIPPLTIMSGIMIGLLAGIADMLGAIGTGIGILLSVGIVYQYYQFLAKEHIEEIYPGISKVLGRE</sequence>
<evidence type="ECO:0000313" key="17">
    <source>
        <dbReference type="Proteomes" id="UP000316080"/>
    </source>
</evidence>
<keyword evidence="5 10" id="KW-0812">Transmembrane</keyword>
<evidence type="ECO:0000256" key="10">
    <source>
        <dbReference type="HAMAP-Rule" id="MF_01465"/>
    </source>
</evidence>
<keyword evidence="6 10" id="KW-0653">Protein transport</keyword>
<dbReference type="PANTHER" id="PTHR10906">
    <property type="entry name" value="SECY/SEC61-ALPHA FAMILY MEMBER"/>
    <property type="match status" value="1"/>
</dbReference>
<dbReference type="Proteomes" id="UP000316080">
    <property type="component" value="Unassembled WGS sequence"/>
</dbReference>
<dbReference type="GO" id="GO:0006605">
    <property type="term" value="P:protein targeting"/>
    <property type="evidence" value="ECO:0007669"/>
    <property type="project" value="UniProtKB-UniRule"/>
</dbReference>
<evidence type="ECO:0000313" key="18">
    <source>
        <dbReference type="Proteomes" id="UP000317265"/>
    </source>
</evidence>
<keyword evidence="7 10" id="KW-1133">Transmembrane helix</keyword>
<keyword evidence="4 10" id="KW-1003">Cell membrane</keyword>
<evidence type="ECO:0000256" key="11">
    <source>
        <dbReference type="RuleBase" id="RU000537"/>
    </source>
</evidence>
<gene>
    <name evidence="10 16" type="primary">secY</name>
    <name evidence="16" type="ORF">DSO09_04460</name>
    <name evidence="15" type="ORF">EF809_05465</name>
</gene>
<proteinExistence type="inferred from homology"/>
<dbReference type="HAMAP" id="MF_01465">
    <property type="entry name" value="SecY"/>
    <property type="match status" value="1"/>
</dbReference>
<dbReference type="EMBL" id="QNVI01000052">
    <property type="protein sequence ID" value="TDA38410.1"/>
    <property type="molecule type" value="Genomic_DNA"/>
</dbReference>
<dbReference type="InterPro" id="IPR026593">
    <property type="entry name" value="SecY"/>
</dbReference>
<comment type="subunit">
    <text evidence="10">Component of the Sec protein translocase complex. Heterotrimer consisting of alpha (SecY), beta (SecG) and gamma (SecE) subunits. The heterotrimers can form oligomers, although 1 heterotrimer is thought to be able to translocate proteins. Interacts with the ribosome. May interact with SecDF, and other proteins may be involved.</text>
</comment>
<dbReference type="InterPro" id="IPR030659">
    <property type="entry name" value="SecY_CS"/>
</dbReference>
<feature type="transmembrane region" description="Helical" evidence="10">
    <location>
        <begin position="273"/>
        <end position="295"/>
    </location>
</feature>
<dbReference type="PROSITE" id="PS00756">
    <property type="entry name" value="SECY_2"/>
    <property type="match status" value="1"/>
</dbReference>
<organism evidence="16 18">
    <name type="scientific">Thermoproteota archaeon</name>
    <dbReference type="NCBI Taxonomy" id="2056631"/>
    <lineage>
        <taxon>Archaea</taxon>
        <taxon>Thermoproteota</taxon>
    </lineage>
</organism>
<feature type="transmembrane region" description="Helical" evidence="10">
    <location>
        <begin position="416"/>
        <end position="449"/>
    </location>
</feature>
<evidence type="ECO:0000259" key="14">
    <source>
        <dbReference type="Pfam" id="PF10559"/>
    </source>
</evidence>
<dbReference type="PROSITE" id="PS00755">
    <property type="entry name" value="SECY_1"/>
    <property type="match status" value="1"/>
</dbReference>
<dbReference type="Pfam" id="PF00344">
    <property type="entry name" value="SecY"/>
    <property type="match status" value="1"/>
</dbReference>
<protein>
    <recommendedName>
        <fullName evidence="10 11">Protein translocase subunit SecY</fullName>
    </recommendedName>
    <alternativeName>
        <fullName evidence="10">Protein transport protein SEC61 subunit alpha homolog</fullName>
    </alternativeName>
</protein>
<name>A0A523BD70_9CREN</name>
<evidence type="ECO:0000256" key="2">
    <source>
        <dbReference type="ARBA" id="ARBA00005751"/>
    </source>
</evidence>
<evidence type="ECO:0000256" key="4">
    <source>
        <dbReference type="ARBA" id="ARBA00022475"/>
    </source>
</evidence>
<dbReference type="Gene3D" id="1.10.3370.10">
    <property type="entry name" value="SecY subunit domain"/>
    <property type="match status" value="1"/>
</dbReference>
<comment type="caution">
    <text evidence="16">The sequence shown here is derived from an EMBL/GenBank/DDBJ whole genome shotgun (WGS) entry which is preliminary data.</text>
</comment>
<accession>A0A523BD70</accession>
<dbReference type="InterPro" id="IPR002208">
    <property type="entry name" value="SecY/SEC61-alpha"/>
</dbReference>
<keyword evidence="9 10" id="KW-0472">Membrane</keyword>
<evidence type="ECO:0000256" key="3">
    <source>
        <dbReference type="ARBA" id="ARBA00022448"/>
    </source>
</evidence>
<dbReference type="GO" id="GO:0065002">
    <property type="term" value="P:intracellular protein transmembrane transport"/>
    <property type="evidence" value="ECO:0007669"/>
    <property type="project" value="UniProtKB-UniRule"/>
</dbReference>
<evidence type="ECO:0000256" key="6">
    <source>
        <dbReference type="ARBA" id="ARBA00022927"/>
    </source>
</evidence>
<evidence type="ECO:0000256" key="13">
    <source>
        <dbReference type="RuleBase" id="RU004349"/>
    </source>
</evidence>
<comment type="subcellular location">
    <subcellularLocation>
        <location evidence="10">Cell membrane</location>
        <topology evidence="10">Multi-pass membrane protein</topology>
    </subcellularLocation>
    <subcellularLocation>
        <location evidence="1">Endomembrane system</location>
        <topology evidence="1">Multi-pass membrane protein</topology>
    </subcellularLocation>
    <subcellularLocation>
        <location evidence="12">Membrane</location>
        <topology evidence="12">Multi-pass membrane protein</topology>
    </subcellularLocation>
</comment>
<dbReference type="Pfam" id="PF10559">
    <property type="entry name" value="Plug_translocon"/>
    <property type="match status" value="1"/>
</dbReference>
<feature type="transmembrane region" description="Helical" evidence="10">
    <location>
        <begin position="315"/>
        <end position="338"/>
    </location>
</feature>
<feature type="domain" description="Translocon Sec61/SecY plug" evidence="14">
    <location>
        <begin position="40"/>
        <end position="74"/>
    </location>
</feature>
<dbReference type="InterPro" id="IPR019561">
    <property type="entry name" value="Translocon_Sec61/SecY_plug_dom"/>
</dbReference>
<dbReference type="EMBL" id="RXIH01000044">
    <property type="protein sequence ID" value="RZN55409.1"/>
    <property type="molecule type" value="Genomic_DNA"/>
</dbReference>
<keyword evidence="8 10" id="KW-0811">Translocation</keyword>
<feature type="transmembrane region" description="Helical" evidence="10">
    <location>
        <begin position="350"/>
        <end position="372"/>
    </location>
</feature>
<feature type="transmembrane region" description="Helical" evidence="10">
    <location>
        <begin position="31"/>
        <end position="56"/>
    </location>
</feature>
<feature type="transmembrane region" description="Helical" evidence="10">
    <location>
        <begin position="144"/>
        <end position="163"/>
    </location>
</feature>
<reference evidence="15 17" key="2">
    <citation type="journal article" date="2019" name="Nat. Microbiol.">
        <title>Wide diversity of methane and short-chain alkane metabolisms in uncultured archaea.</title>
        <authorList>
            <person name="Borrel G."/>
            <person name="Adam P.S."/>
            <person name="McKay L.J."/>
            <person name="Chen L.X."/>
            <person name="Sierra-Garcia I.N."/>
            <person name="Sieber C.M."/>
            <person name="Letourneur Q."/>
            <person name="Ghozlane A."/>
            <person name="Andersen G.L."/>
            <person name="Li W.J."/>
            <person name="Hallam S.J."/>
            <person name="Muyzer G."/>
            <person name="de Oliveira V.M."/>
            <person name="Inskeep W.P."/>
            <person name="Banfield J.F."/>
            <person name="Gribaldo S."/>
        </authorList>
    </citation>
    <scope>NUCLEOTIDE SEQUENCE [LARGE SCALE GENOMIC DNA]</scope>
    <source>
        <strain evidence="15">Verst-YHS</strain>
    </source>
</reference>
<evidence type="ECO:0000256" key="9">
    <source>
        <dbReference type="ARBA" id="ARBA00023136"/>
    </source>
</evidence>
<feature type="transmembrane region" description="Helical" evidence="10">
    <location>
        <begin position="76"/>
        <end position="97"/>
    </location>
</feature>
<evidence type="ECO:0000256" key="8">
    <source>
        <dbReference type="ARBA" id="ARBA00023010"/>
    </source>
</evidence>
<feature type="transmembrane region" description="Helical" evidence="10">
    <location>
        <begin position="170"/>
        <end position="190"/>
    </location>
</feature>
<evidence type="ECO:0000256" key="5">
    <source>
        <dbReference type="ARBA" id="ARBA00022692"/>
    </source>
</evidence>
<dbReference type="NCBIfam" id="TIGR00967">
    <property type="entry name" value="3a0501s007"/>
    <property type="match status" value="1"/>
</dbReference>
<dbReference type="Proteomes" id="UP000317265">
    <property type="component" value="Unassembled WGS sequence"/>
</dbReference>
<evidence type="ECO:0000313" key="16">
    <source>
        <dbReference type="EMBL" id="TDA38410.1"/>
    </source>
</evidence>
<dbReference type="PIRSF" id="PIRSF004557">
    <property type="entry name" value="SecY"/>
    <property type="match status" value="1"/>
</dbReference>
<feature type="transmembrane region" description="Helical" evidence="10">
    <location>
        <begin position="234"/>
        <end position="252"/>
    </location>
</feature>
<comment type="similarity">
    <text evidence="2 10 13">Belongs to the SecY/SEC61-alpha family.</text>
</comment>
<evidence type="ECO:0000256" key="1">
    <source>
        <dbReference type="ARBA" id="ARBA00004127"/>
    </source>
</evidence>
<reference evidence="16 18" key="1">
    <citation type="journal article" date="2019" name="Nat. Microbiol.">
        <title>Expanding anaerobic alkane metabolism in the domain of Archaea.</title>
        <authorList>
            <person name="Wang Y."/>
            <person name="Wegener G."/>
            <person name="Hou J."/>
            <person name="Wang F."/>
            <person name="Xiao X."/>
        </authorList>
    </citation>
    <scope>NUCLEOTIDE SEQUENCE [LARGE SCALE GENOMIC DNA]</scope>
    <source>
        <strain evidence="16">WYZ-LMO11</strain>
    </source>
</reference>
<dbReference type="AlphaFoldDB" id="A0A523BD70"/>